<dbReference type="InterPro" id="IPR029021">
    <property type="entry name" value="Prot-tyrosine_phosphatase-like"/>
</dbReference>
<dbReference type="InterPro" id="IPR057023">
    <property type="entry name" value="PTP-SAK"/>
</dbReference>
<feature type="domain" description="Swiss Army Knife protein DSP-PTPase phosphatase" evidence="3">
    <location>
        <begin position="21"/>
        <end position="147"/>
    </location>
</feature>
<evidence type="ECO:0000259" key="3">
    <source>
        <dbReference type="Pfam" id="PF22784"/>
    </source>
</evidence>
<accession>F0Y9Z0</accession>
<keyword evidence="1" id="KW-0378">Hydrolase</keyword>
<dbReference type="SUPFAM" id="SSF52799">
    <property type="entry name" value="(Phosphotyrosine protein) phosphatases II"/>
    <property type="match status" value="1"/>
</dbReference>
<dbReference type="GeneID" id="20224803"/>
<dbReference type="RefSeq" id="XP_009037450.1">
    <property type="nucleotide sequence ID" value="XM_009039202.1"/>
</dbReference>
<dbReference type="Gene3D" id="3.90.190.10">
    <property type="entry name" value="Protein tyrosine phosphatase superfamily"/>
    <property type="match status" value="1"/>
</dbReference>
<feature type="compositionally biased region" description="Low complexity" evidence="2">
    <location>
        <begin position="232"/>
        <end position="248"/>
    </location>
</feature>
<feature type="region of interest" description="Disordered" evidence="2">
    <location>
        <begin position="195"/>
        <end position="251"/>
    </location>
</feature>
<evidence type="ECO:0000313" key="4">
    <source>
        <dbReference type="EMBL" id="EGB08092.1"/>
    </source>
</evidence>
<organism evidence="5">
    <name type="scientific">Aureococcus anophagefferens</name>
    <name type="common">Harmful bloom alga</name>
    <dbReference type="NCBI Taxonomy" id="44056"/>
    <lineage>
        <taxon>Eukaryota</taxon>
        <taxon>Sar</taxon>
        <taxon>Stramenopiles</taxon>
        <taxon>Ochrophyta</taxon>
        <taxon>Pelagophyceae</taxon>
        <taxon>Pelagomonadales</taxon>
        <taxon>Pelagomonadaceae</taxon>
        <taxon>Aureococcus</taxon>
    </lineage>
</organism>
<evidence type="ECO:0000256" key="1">
    <source>
        <dbReference type="ARBA" id="ARBA00022801"/>
    </source>
</evidence>
<evidence type="ECO:0000313" key="5">
    <source>
        <dbReference type="Proteomes" id="UP000002729"/>
    </source>
</evidence>
<dbReference type="InParanoid" id="F0Y9Z0"/>
<dbReference type="OMA" id="MGPAREN"/>
<proteinExistence type="predicted"/>
<dbReference type="Proteomes" id="UP000002729">
    <property type="component" value="Unassembled WGS sequence"/>
</dbReference>
<dbReference type="KEGG" id="aaf:AURANDRAFT_64381"/>
<dbReference type="eggNOG" id="ENOG502S2A7">
    <property type="taxonomic scope" value="Eukaryota"/>
</dbReference>
<name>F0Y9Z0_AURAN</name>
<feature type="region of interest" description="Disordered" evidence="2">
    <location>
        <begin position="263"/>
        <end position="369"/>
    </location>
</feature>
<reference evidence="4 5" key="1">
    <citation type="journal article" date="2011" name="Proc. Natl. Acad. Sci. U.S.A.">
        <title>Niche of harmful alga Aureococcus anophagefferens revealed through ecogenomics.</title>
        <authorList>
            <person name="Gobler C.J."/>
            <person name="Berry D.L."/>
            <person name="Dyhrman S.T."/>
            <person name="Wilhelm S.W."/>
            <person name="Salamov A."/>
            <person name="Lobanov A.V."/>
            <person name="Zhang Y."/>
            <person name="Collier J.L."/>
            <person name="Wurch L.L."/>
            <person name="Kustka A.B."/>
            <person name="Dill B.D."/>
            <person name="Shah M."/>
            <person name="VerBerkmoes N.C."/>
            <person name="Kuo A."/>
            <person name="Terry A."/>
            <person name="Pangilinan J."/>
            <person name="Lindquist E.A."/>
            <person name="Lucas S."/>
            <person name="Paulsen I.T."/>
            <person name="Hattenrath-Lehmann T.K."/>
            <person name="Talmage S.C."/>
            <person name="Walker E.A."/>
            <person name="Koch F."/>
            <person name="Burson A.M."/>
            <person name="Marcoval M.A."/>
            <person name="Tang Y.Z."/>
            <person name="Lecleir G.R."/>
            <person name="Coyne K.J."/>
            <person name="Berg G.M."/>
            <person name="Bertrand E.M."/>
            <person name="Saito M.A."/>
            <person name="Gladyshev V.N."/>
            <person name="Grigoriev I.V."/>
        </authorList>
    </citation>
    <scope>NUCLEOTIDE SEQUENCE [LARGE SCALE GENOMIC DNA]</scope>
    <source>
        <strain evidence="5">CCMP 1984</strain>
    </source>
</reference>
<keyword evidence="5" id="KW-1185">Reference proteome</keyword>
<feature type="compositionally biased region" description="Pro residues" evidence="2">
    <location>
        <begin position="352"/>
        <end position="363"/>
    </location>
</feature>
<feature type="compositionally biased region" description="Low complexity" evidence="2">
    <location>
        <begin position="316"/>
        <end position="330"/>
    </location>
</feature>
<feature type="compositionally biased region" description="Low complexity" evidence="2">
    <location>
        <begin position="341"/>
        <end position="351"/>
    </location>
</feature>
<sequence length="369" mass="39044">MVGAFPGMADDFENEKLLGSLLEQGITTFVCLQREYDPRAPEAKWRSGVAIRPYYEDAVALAGAFYPGRRLQFLHFGIEDCSVVEDDAVTDFAVALARRIKTTNEVVYLHCWGGHGRAGTVVCLLLHFLYDQDAASAMMRCQFVHDLRRVPIVVGSPQTQTQRDQVSRVIARSIVSRKVAAAAAAERAAHDLAVEEQRAAATRRASSQQKHTAGATPSGPARRASNAPHSGPTPAATPRAPADAARPPEGVSLPRLMTSVAVTQGAHPKKADEVMAPARASPRAEPTTARVASAAEVSGVVPRQPPGIKPGKQMRAPRPSAAASRPAGGRKIVSQPLKQHQAAQAAAGHPIVPQPPSRPPPSNPGGASS</sequence>
<dbReference type="OrthoDB" id="2017893at2759"/>
<dbReference type="AlphaFoldDB" id="F0Y9Z0"/>
<protein>
    <submittedName>
        <fullName evidence="4">Expressed protein</fullName>
    </submittedName>
</protein>
<dbReference type="CDD" id="cd14494">
    <property type="entry name" value="PTP_DSP_cys"/>
    <property type="match status" value="1"/>
</dbReference>
<dbReference type="EMBL" id="GL833129">
    <property type="protein sequence ID" value="EGB08092.1"/>
    <property type="molecule type" value="Genomic_DNA"/>
</dbReference>
<evidence type="ECO:0000256" key="2">
    <source>
        <dbReference type="SAM" id="MobiDB-lite"/>
    </source>
</evidence>
<gene>
    <name evidence="4" type="ORF">AURANDRAFT_64381</name>
</gene>
<feature type="compositionally biased region" description="Low complexity" evidence="2">
    <location>
        <begin position="199"/>
        <end position="209"/>
    </location>
</feature>
<dbReference type="Pfam" id="PF22784">
    <property type="entry name" value="PTP-SAK"/>
    <property type="match status" value="1"/>
</dbReference>
<dbReference type="GO" id="GO:0016791">
    <property type="term" value="F:phosphatase activity"/>
    <property type="evidence" value="ECO:0007669"/>
    <property type="project" value="UniProtKB-ARBA"/>
</dbReference>